<dbReference type="AlphaFoldDB" id="A0A495QWE5"/>
<protein>
    <submittedName>
        <fullName evidence="2">Formamidase</fullName>
    </submittedName>
</protein>
<evidence type="ECO:0000313" key="2">
    <source>
        <dbReference type="EMBL" id="RKS78413.1"/>
    </source>
</evidence>
<name>A0A495QWE5_9EURY</name>
<sequence>MCNLFDTVVVMPETKFEVDVDSAPDEQPGANPFNRWHPDIPAVVEADPGESMRLEALDWTGGQITDNDNANEVRDVDLSQVHYLAGPVHVNGAEPGDLLKVEFHDMGPLNDRSEFGFTGTFSQQNGGGFLTDHFPKAAKSIWDIDGYTVSSRHIPDVEYEGKIHPGLAGCAPSEELLEAWNEREQELIDKHAEDPESIPNHPTGKEEPAVANPPTPDGALMGEMDPDEAEEAAEVAARTVPPREHGGNHDIKDLSIGSTVYFPVYVEGAKFGIGDFHASQGDGEISFCGAIEMAAYVDLEFDLVKDGMEKFGVDHPIFEPGHRGPNFEDYVTFCGYSVTEDGEQKYIDSHTAYRRACLQAIDYLKQFGYTGQQALHILGTVPVEGRQSGVVDVPNACSTLALPTGAFDFDASPEGIEHNSADRGDLCVTDDPL</sequence>
<dbReference type="PANTHER" id="PTHR31891">
    <property type="entry name" value="FORMAMIDASE C869.04-RELATED"/>
    <property type="match status" value="1"/>
</dbReference>
<dbReference type="Pfam" id="PF03069">
    <property type="entry name" value="FmdA_AmdA"/>
    <property type="match status" value="1"/>
</dbReference>
<feature type="compositionally biased region" description="Basic and acidic residues" evidence="1">
    <location>
        <begin position="241"/>
        <end position="252"/>
    </location>
</feature>
<proteinExistence type="predicted"/>
<organism evidence="2 3">
    <name type="scientific">Haloarcula quadrata</name>
    <dbReference type="NCBI Taxonomy" id="182779"/>
    <lineage>
        <taxon>Archaea</taxon>
        <taxon>Methanobacteriati</taxon>
        <taxon>Methanobacteriota</taxon>
        <taxon>Stenosarchaea group</taxon>
        <taxon>Halobacteria</taxon>
        <taxon>Halobacteriales</taxon>
        <taxon>Haloarculaceae</taxon>
        <taxon>Haloarcula</taxon>
    </lineage>
</organism>
<accession>A0A495QWE5</accession>
<dbReference type="SUPFAM" id="SSF141130">
    <property type="entry name" value="Acetamidase/Formamidase-like"/>
    <property type="match status" value="1"/>
</dbReference>
<comment type="caution">
    <text evidence="2">The sequence shown here is derived from an EMBL/GenBank/DDBJ whole genome shotgun (WGS) entry which is preliminary data.</text>
</comment>
<dbReference type="InterPro" id="IPR004304">
    <property type="entry name" value="FmdA_AmdA"/>
</dbReference>
<dbReference type="Gene3D" id="2.60.120.580">
    <property type="entry name" value="Acetamidase/Formamidase-like domains"/>
    <property type="match status" value="2"/>
</dbReference>
<reference evidence="2 3" key="1">
    <citation type="submission" date="2018-10" db="EMBL/GenBank/DDBJ databases">
        <title>Genomic Encyclopedia of Archaeal and Bacterial Type Strains, Phase II (KMG-II): from individual species to whole genera.</title>
        <authorList>
            <person name="Goeker M."/>
        </authorList>
    </citation>
    <scope>NUCLEOTIDE SEQUENCE [LARGE SCALE GENOMIC DNA]</scope>
    <source>
        <strain evidence="2 3">DSM 11927</strain>
    </source>
</reference>
<dbReference type="Proteomes" id="UP000268233">
    <property type="component" value="Unassembled WGS sequence"/>
</dbReference>
<evidence type="ECO:0000256" key="1">
    <source>
        <dbReference type="SAM" id="MobiDB-lite"/>
    </source>
</evidence>
<feature type="region of interest" description="Disordered" evidence="1">
    <location>
        <begin position="193"/>
        <end position="252"/>
    </location>
</feature>
<dbReference type="EMBL" id="RBWW01000002">
    <property type="protein sequence ID" value="RKS78413.1"/>
    <property type="molecule type" value="Genomic_DNA"/>
</dbReference>
<dbReference type="GO" id="GO:0016811">
    <property type="term" value="F:hydrolase activity, acting on carbon-nitrogen (but not peptide) bonds, in linear amides"/>
    <property type="evidence" value="ECO:0007669"/>
    <property type="project" value="InterPro"/>
</dbReference>
<dbReference type="PANTHER" id="PTHR31891:SF1">
    <property type="entry name" value="FORMAMIDASE C869.04-RELATED"/>
    <property type="match status" value="1"/>
</dbReference>
<evidence type="ECO:0000313" key="3">
    <source>
        <dbReference type="Proteomes" id="UP000268233"/>
    </source>
</evidence>
<dbReference type="NCBIfam" id="NF045496">
    <property type="entry name" value="FormamaseFmdA"/>
    <property type="match status" value="1"/>
</dbReference>
<gene>
    <name evidence="2" type="ORF">BDK61_4078</name>
</gene>
<keyword evidence="3" id="KW-1185">Reference proteome</keyword>
<feature type="compositionally biased region" description="Acidic residues" evidence="1">
    <location>
        <begin position="224"/>
        <end position="233"/>
    </location>
</feature>
<dbReference type="InterPro" id="IPR054833">
    <property type="entry name" value="FormamaseFmdA"/>
</dbReference>